<dbReference type="InterPro" id="IPR035669">
    <property type="entry name" value="SGNH_plant_lipase-like"/>
</dbReference>
<comment type="similarity">
    <text evidence="2">Belongs to the 'GDSL' lipolytic enzyme family.</text>
</comment>
<dbReference type="GO" id="GO:0016042">
    <property type="term" value="P:lipid catabolic process"/>
    <property type="evidence" value="ECO:0007669"/>
    <property type="project" value="UniProtKB-KW"/>
</dbReference>
<proteinExistence type="inferred from homology"/>
<dbReference type="GO" id="GO:0016788">
    <property type="term" value="F:hydrolase activity, acting on ester bonds"/>
    <property type="evidence" value="ECO:0007669"/>
    <property type="project" value="InterPro"/>
</dbReference>
<keyword evidence="3" id="KW-0964">Secreted</keyword>
<evidence type="ECO:0000256" key="4">
    <source>
        <dbReference type="ARBA" id="ARBA00022729"/>
    </source>
</evidence>
<dbReference type="SUPFAM" id="SSF52266">
    <property type="entry name" value="SGNH hydrolase"/>
    <property type="match status" value="1"/>
</dbReference>
<keyword evidence="4" id="KW-0732">Signal</keyword>
<dbReference type="PANTHER" id="PTHR45650:SF9">
    <property type="entry name" value="SGNH HYDROLASE-TYPE ESTERASE DOMAIN-CONTAINING PROTEIN"/>
    <property type="match status" value="1"/>
</dbReference>
<reference evidence="8" key="1">
    <citation type="journal article" date="2023" name="Plant J.">
        <title>Genome sequences and population genomics provide insights into the demographic history, inbreeding, and mutation load of two 'living fossil' tree species of Dipteronia.</title>
        <authorList>
            <person name="Feng Y."/>
            <person name="Comes H.P."/>
            <person name="Chen J."/>
            <person name="Zhu S."/>
            <person name="Lu R."/>
            <person name="Zhang X."/>
            <person name="Li P."/>
            <person name="Qiu J."/>
            <person name="Olsen K.M."/>
            <person name="Qiu Y."/>
        </authorList>
    </citation>
    <scope>NUCLEOTIDE SEQUENCE</scope>
    <source>
        <strain evidence="8">NBL</strain>
    </source>
</reference>
<evidence type="ECO:0000256" key="5">
    <source>
        <dbReference type="ARBA" id="ARBA00022801"/>
    </source>
</evidence>
<dbReference type="Proteomes" id="UP001281410">
    <property type="component" value="Unassembled WGS sequence"/>
</dbReference>
<dbReference type="EMBL" id="JANJYJ010000005">
    <property type="protein sequence ID" value="KAK3211245.1"/>
    <property type="molecule type" value="Genomic_DNA"/>
</dbReference>
<evidence type="ECO:0000256" key="3">
    <source>
        <dbReference type="ARBA" id="ARBA00022525"/>
    </source>
</evidence>
<organism evidence="8 9">
    <name type="scientific">Dipteronia sinensis</name>
    <dbReference type="NCBI Taxonomy" id="43782"/>
    <lineage>
        <taxon>Eukaryota</taxon>
        <taxon>Viridiplantae</taxon>
        <taxon>Streptophyta</taxon>
        <taxon>Embryophyta</taxon>
        <taxon>Tracheophyta</taxon>
        <taxon>Spermatophyta</taxon>
        <taxon>Magnoliopsida</taxon>
        <taxon>eudicotyledons</taxon>
        <taxon>Gunneridae</taxon>
        <taxon>Pentapetalae</taxon>
        <taxon>rosids</taxon>
        <taxon>malvids</taxon>
        <taxon>Sapindales</taxon>
        <taxon>Sapindaceae</taxon>
        <taxon>Hippocastanoideae</taxon>
        <taxon>Acereae</taxon>
        <taxon>Dipteronia</taxon>
    </lineage>
</organism>
<evidence type="ECO:0000256" key="2">
    <source>
        <dbReference type="ARBA" id="ARBA00008668"/>
    </source>
</evidence>
<dbReference type="InterPro" id="IPR036514">
    <property type="entry name" value="SGNH_hydro_sf"/>
</dbReference>
<sequence length="428" mass="47643">MFISGIQVTNVTYCDVINTISFQCIPLGTPCQNSDDYIFWDGVHPTEAPNLISAGRSYSAVFPAESYPFDIRHSATLISMETSLLIYQQHLVYGEAQVPCYFIFGASIFDNGNNNVLVTTARANYPPYGIDFPKGSTGRFTNGRNMGDLIAEHLGFDDYIPPFASVNGQKILKGVNYASASAGILDNTAMHVGAQIGMNLQLRHHQITISRIERILGDRGSTSNLLNKCMYTVEVGNNDYINNYFSNLYPTRRMYTPEQYATLLIQQYSLQLKTLYNYGGRKIALFGVPPYGCAPGMIAMHGTNGSSCVDFINKAVQIFNAKLILLVDELNNNLRDAKFIYVNYYQISSTVKTGFKVTNTSCCVVGKIAAVSICSPFKTPCQNRSEYMYWDTLHITEAANLMIAARSYSAQFPSDTYPIDIRRLAQLK</sequence>
<evidence type="ECO:0000256" key="7">
    <source>
        <dbReference type="ARBA" id="ARBA00023098"/>
    </source>
</evidence>
<dbReference type="PANTHER" id="PTHR45650">
    <property type="entry name" value="GDSL-LIKE LIPASE/ACYLHYDROLASE-RELATED"/>
    <property type="match status" value="1"/>
</dbReference>
<keyword evidence="6" id="KW-0442">Lipid degradation</keyword>
<evidence type="ECO:0000256" key="6">
    <source>
        <dbReference type="ARBA" id="ARBA00022963"/>
    </source>
</evidence>
<dbReference type="InterPro" id="IPR051238">
    <property type="entry name" value="GDSL_esterase/lipase"/>
</dbReference>
<dbReference type="GO" id="GO:0005576">
    <property type="term" value="C:extracellular region"/>
    <property type="evidence" value="ECO:0007669"/>
    <property type="project" value="UniProtKB-SubCell"/>
</dbReference>
<keyword evidence="5" id="KW-0378">Hydrolase</keyword>
<dbReference type="Pfam" id="PF00657">
    <property type="entry name" value="Lipase_GDSL"/>
    <property type="match status" value="1"/>
</dbReference>
<name>A0AAE0AC62_9ROSI</name>
<evidence type="ECO:0000313" key="9">
    <source>
        <dbReference type="Proteomes" id="UP001281410"/>
    </source>
</evidence>
<gene>
    <name evidence="8" type="ORF">Dsin_015951</name>
</gene>
<dbReference type="AlphaFoldDB" id="A0AAE0AC62"/>
<evidence type="ECO:0000313" key="8">
    <source>
        <dbReference type="EMBL" id="KAK3211245.1"/>
    </source>
</evidence>
<dbReference type="InterPro" id="IPR001087">
    <property type="entry name" value="GDSL"/>
</dbReference>
<accession>A0AAE0AC62</accession>
<keyword evidence="7" id="KW-0443">Lipid metabolism</keyword>
<dbReference type="Gene3D" id="3.40.50.1110">
    <property type="entry name" value="SGNH hydrolase"/>
    <property type="match status" value="2"/>
</dbReference>
<evidence type="ECO:0000256" key="1">
    <source>
        <dbReference type="ARBA" id="ARBA00004613"/>
    </source>
</evidence>
<comment type="subcellular location">
    <subcellularLocation>
        <location evidence="1">Secreted</location>
    </subcellularLocation>
</comment>
<keyword evidence="9" id="KW-1185">Reference proteome</keyword>
<comment type="caution">
    <text evidence="8">The sequence shown here is derived from an EMBL/GenBank/DDBJ whole genome shotgun (WGS) entry which is preliminary data.</text>
</comment>
<protein>
    <submittedName>
        <fullName evidence="8">Uncharacterized protein</fullName>
    </submittedName>
</protein>
<dbReference type="CDD" id="cd01837">
    <property type="entry name" value="SGNH_plant_lipase_like"/>
    <property type="match status" value="1"/>
</dbReference>